<dbReference type="Proteomes" id="UP001196413">
    <property type="component" value="Unassembled WGS sequence"/>
</dbReference>
<name>A0AAD5M1B8_PARTN</name>
<accession>A0AAD5M1B8</accession>
<evidence type="ECO:0000313" key="1">
    <source>
        <dbReference type="EMBL" id="KAJ1348788.1"/>
    </source>
</evidence>
<gene>
    <name evidence="1" type="ORF">KIN20_004180</name>
</gene>
<sequence length="60" mass="6541">MEVMLVLAQSLAITGPSDTVITSLTSQWSQGIISMDDNCAGEKRTESMLKLRRQAVRGSK</sequence>
<proteinExistence type="predicted"/>
<evidence type="ECO:0000313" key="2">
    <source>
        <dbReference type="Proteomes" id="UP001196413"/>
    </source>
</evidence>
<reference evidence="1" key="1">
    <citation type="submission" date="2021-06" db="EMBL/GenBank/DDBJ databases">
        <title>Parelaphostrongylus tenuis whole genome reference sequence.</title>
        <authorList>
            <person name="Garwood T.J."/>
            <person name="Larsen P.A."/>
            <person name="Fountain-Jones N.M."/>
            <person name="Garbe J.R."/>
            <person name="Macchietto M.G."/>
            <person name="Kania S.A."/>
            <person name="Gerhold R.W."/>
            <person name="Richards J.E."/>
            <person name="Wolf T.M."/>
        </authorList>
    </citation>
    <scope>NUCLEOTIDE SEQUENCE</scope>
    <source>
        <strain evidence="1">MNPRO001-30</strain>
        <tissue evidence="1">Meninges</tissue>
    </source>
</reference>
<organism evidence="1 2">
    <name type="scientific">Parelaphostrongylus tenuis</name>
    <name type="common">Meningeal worm</name>
    <dbReference type="NCBI Taxonomy" id="148309"/>
    <lineage>
        <taxon>Eukaryota</taxon>
        <taxon>Metazoa</taxon>
        <taxon>Ecdysozoa</taxon>
        <taxon>Nematoda</taxon>
        <taxon>Chromadorea</taxon>
        <taxon>Rhabditida</taxon>
        <taxon>Rhabditina</taxon>
        <taxon>Rhabditomorpha</taxon>
        <taxon>Strongyloidea</taxon>
        <taxon>Metastrongylidae</taxon>
        <taxon>Parelaphostrongylus</taxon>
    </lineage>
</organism>
<dbReference type="EMBL" id="JAHQIW010000561">
    <property type="protein sequence ID" value="KAJ1348788.1"/>
    <property type="molecule type" value="Genomic_DNA"/>
</dbReference>
<comment type="caution">
    <text evidence="1">The sequence shown here is derived from an EMBL/GenBank/DDBJ whole genome shotgun (WGS) entry which is preliminary data.</text>
</comment>
<keyword evidence="2" id="KW-1185">Reference proteome</keyword>
<protein>
    <submittedName>
        <fullName evidence="1">Uncharacterized protein</fullName>
    </submittedName>
</protein>
<dbReference type="AlphaFoldDB" id="A0AAD5M1B8"/>